<proteinExistence type="predicted"/>
<dbReference type="Gene3D" id="2.40.100.10">
    <property type="entry name" value="Cyclophilin-like"/>
    <property type="match status" value="1"/>
</dbReference>
<evidence type="ECO:0000256" key="2">
    <source>
        <dbReference type="ARBA" id="ARBA00022801"/>
    </source>
</evidence>
<dbReference type="InterPro" id="IPR003778">
    <property type="entry name" value="CT_A_B"/>
</dbReference>
<dbReference type="PANTHER" id="PTHR43309">
    <property type="entry name" value="5-OXOPROLINASE SUBUNIT C"/>
    <property type="match status" value="1"/>
</dbReference>
<sequence>MSITVLHPGMLTTIQDQGRTGYQQFGVPVSGAVDPRSAAVANILAGNEEGEAVLECTVMGPQLRFDEPAVIAISGADLGPTLDGVPMDNYRAVRVGAGQVLRFTGPRCGCRAFIAVAGGLDVAEVMGSRSTYMKAKIGGFKGRKLEKEDVLNLRAPGAEPKALEGRSIAPEFRARAEYTLRVVLGPQDDAFTAAGIETFLTGVYAVTAEFDRMGCRMEGPEIAHETSGDIISDGIAFGAIQVPSSGQPIVMLADRQTTGGYTKIANVISADFRVLGQLKSGDKVRFEKISLSAAQEALLAQRASLRLLRHVLDG</sequence>
<name>A0A644Z8L5_9ZZZZ</name>
<keyword evidence="3" id="KW-0067">ATP-binding</keyword>
<evidence type="ECO:0000256" key="1">
    <source>
        <dbReference type="ARBA" id="ARBA00022741"/>
    </source>
</evidence>
<accession>A0A644Z8L5</accession>
<dbReference type="PANTHER" id="PTHR43309:SF5">
    <property type="entry name" value="5-OXOPROLINASE SUBUNIT C"/>
    <property type="match status" value="1"/>
</dbReference>
<dbReference type="InterPro" id="IPR052708">
    <property type="entry name" value="PxpC"/>
</dbReference>
<feature type="domain" description="Carboxyltransferase" evidence="4">
    <location>
        <begin position="24"/>
        <end position="304"/>
    </location>
</feature>
<comment type="caution">
    <text evidence="5">The sequence shown here is derived from an EMBL/GenBank/DDBJ whole genome shotgun (WGS) entry which is preliminary data.</text>
</comment>
<keyword evidence="2" id="KW-0378">Hydrolase</keyword>
<organism evidence="5">
    <name type="scientific">bioreactor metagenome</name>
    <dbReference type="NCBI Taxonomy" id="1076179"/>
    <lineage>
        <taxon>unclassified sequences</taxon>
        <taxon>metagenomes</taxon>
        <taxon>ecological metagenomes</taxon>
    </lineage>
</organism>
<dbReference type="NCBIfam" id="TIGR00724">
    <property type="entry name" value="urea_amlyse_rel"/>
    <property type="match status" value="1"/>
</dbReference>
<reference evidence="5" key="1">
    <citation type="submission" date="2019-08" db="EMBL/GenBank/DDBJ databases">
        <authorList>
            <person name="Kucharzyk K."/>
            <person name="Murdoch R.W."/>
            <person name="Higgins S."/>
            <person name="Loffler F."/>
        </authorList>
    </citation>
    <scope>NUCLEOTIDE SEQUENCE</scope>
</reference>
<dbReference type="EMBL" id="VSSQ01007795">
    <property type="protein sequence ID" value="MPM36997.1"/>
    <property type="molecule type" value="Genomic_DNA"/>
</dbReference>
<dbReference type="Pfam" id="PF02626">
    <property type="entry name" value="CT_A_B"/>
    <property type="match status" value="1"/>
</dbReference>
<dbReference type="SUPFAM" id="SSF50891">
    <property type="entry name" value="Cyclophilin-like"/>
    <property type="match status" value="1"/>
</dbReference>
<dbReference type="SMART" id="SM00797">
    <property type="entry name" value="AHS2"/>
    <property type="match status" value="1"/>
</dbReference>
<evidence type="ECO:0000259" key="4">
    <source>
        <dbReference type="SMART" id="SM00797"/>
    </source>
</evidence>
<evidence type="ECO:0000313" key="5">
    <source>
        <dbReference type="EMBL" id="MPM36997.1"/>
    </source>
</evidence>
<gene>
    <name evidence="5" type="primary">kipA_4</name>
    <name evidence="5" type="ORF">SDC9_83601</name>
</gene>
<protein>
    <submittedName>
        <fullName evidence="5">KipI antagonist</fullName>
    </submittedName>
</protein>
<dbReference type="AlphaFoldDB" id="A0A644Z8L5"/>
<keyword evidence="1" id="KW-0547">Nucleotide-binding</keyword>
<evidence type="ECO:0000256" key="3">
    <source>
        <dbReference type="ARBA" id="ARBA00022840"/>
    </source>
</evidence>
<dbReference type="GO" id="GO:0016787">
    <property type="term" value="F:hydrolase activity"/>
    <property type="evidence" value="ECO:0007669"/>
    <property type="project" value="UniProtKB-KW"/>
</dbReference>
<dbReference type="GO" id="GO:0005524">
    <property type="term" value="F:ATP binding"/>
    <property type="evidence" value="ECO:0007669"/>
    <property type="project" value="UniProtKB-KW"/>
</dbReference>
<dbReference type="InterPro" id="IPR029000">
    <property type="entry name" value="Cyclophilin-like_dom_sf"/>
</dbReference>